<comment type="subcellular location">
    <subcellularLocation>
        <location evidence="1">Secreted</location>
    </subcellularLocation>
</comment>
<dbReference type="EMBL" id="CAJQUM010000001">
    <property type="protein sequence ID" value="CAG4884872.1"/>
    <property type="molecule type" value="Genomic_DNA"/>
</dbReference>
<feature type="compositionally biased region" description="Basic and acidic residues" evidence="4">
    <location>
        <begin position="2661"/>
        <end position="2684"/>
    </location>
</feature>
<dbReference type="Pfam" id="PF18657">
    <property type="entry name" value="YDG"/>
    <property type="match status" value="4"/>
</dbReference>
<evidence type="ECO:0000259" key="6">
    <source>
        <dbReference type="SMART" id="SM00912"/>
    </source>
</evidence>
<dbReference type="GO" id="GO:0005576">
    <property type="term" value="C:extracellular region"/>
    <property type="evidence" value="ECO:0007669"/>
    <property type="project" value="UniProtKB-SubCell"/>
</dbReference>
<keyword evidence="3 5" id="KW-0732">Signal</keyword>
<evidence type="ECO:0000313" key="8">
    <source>
        <dbReference type="Proteomes" id="UP000742786"/>
    </source>
</evidence>
<feature type="region of interest" description="Disordered" evidence="4">
    <location>
        <begin position="560"/>
        <end position="590"/>
    </location>
</feature>
<evidence type="ECO:0000256" key="3">
    <source>
        <dbReference type="ARBA" id="ARBA00022729"/>
    </source>
</evidence>
<dbReference type="InterPro" id="IPR041248">
    <property type="entry name" value="YDG"/>
</dbReference>
<feature type="compositionally biased region" description="Low complexity" evidence="4">
    <location>
        <begin position="2641"/>
        <end position="2659"/>
    </location>
</feature>
<keyword evidence="8" id="KW-1185">Reference proteome</keyword>
<evidence type="ECO:0000256" key="1">
    <source>
        <dbReference type="ARBA" id="ARBA00004613"/>
    </source>
</evidence>
<protein>
    <recommendedName>
        <fullName evidence="6">Filamentous haemagglutinin FhaB/tRNA nuclease CdiA-like TPS domain-containing protein</fullName>
    </recommendedName>
</protein>
<dbReference type="InterPro" id="IPR008638">
    <property type="entry name" value="FhaB/CdiA-like_TPS"/>
</dbReference>
<dbReference type="RefSeq" id="WP_220636676.1">
    <property type="nucleotide sequence ID" value="NZ_CAJQUM010000001.1"/>
</dbReference>
<dbReference type="PANTHER" id="PTHR12338:SF8">
    <property type="entry name" value="HEME_HEMOPEXIN-BINDING PROTEIN"/>
    <property type="match status" value="1"/>
</dbReference>
<keyword evidence="2" id="KW-0964">Secreted</keyword>
<accession>A0A916J6K2</accession>
<evidence type="ECO:0000313" key="7">
    <source>
        <dbReference type="EMBL" id="CAG4884872.1"/>
    </source>
</evidence>
<proteinExistence type="predicted"/>
<evidence type="ECO:0000256" key="5">
    <source>
        <dbReference type="SAM" id="SignalP"/>
    </source>
</evidence>
<reference evidence="7" key="1">
    <citation type="submission" date="2021-04" db="EMBL/GenBank/DDBJ databases">
        <authorList>
            <person name="Hornung B."/>
        </authorList>
    </citation>
    <scope>NUCLEOTIDE SEQUENCE</scope>
    <source>
        <strain evidence="7">G5G6</strain>
    </source>
</reference>
<dbReference type="SUPFAM" id="SSF51126">
    <property type="entry name" value="Pectin lyase-like"/>
    <property type="match status" value="1"/>
</dbReference>
<feature type="signal peptide" evidence="5">
    <location>
        <begin position="1"/>
        <end position="29"/>
    </location>
</feature>
<dbReference type="InterPro" id="IPR050909">
    <property type="entry name" value="Bact_Autotransporter_VF"/>
</dbReference>
<name>A0A916J6K2_9PROT</name>
<dbReference type="PANTHER" id="PTHR12338">
    <property type="entry name" value="AUTOTRANSPORTER"/>
    <property type="match status" value="1"/>
</dbReference>
<gene>
    <name evidence="7" type="ORF">GTOL_12755</name>
</gene>
<dbReference type="InterPro" id="IPR012334">
    <property type="entry name" value="Pectin_lyas_fold"/>
</dbReference>
<feature type="chain" id="PRO_5037455915" description="Filamentous haemagglutinin FhaB/tRNA nuclease CdiA-like TPS domain-containing protein" evidence="5">
    <location>
        <begin position="30"/>
        <end position="2691"/>
    </location>
</feature>
<evidence type="ECO:0000256" key="4">
    <source>
        <dbReference type="SAM" id="MobiDB-lite"/>
    </source>
</evidence>
<dbReference type="Proteomes" id="UP000742786">
    <property type="component" value="Unassembled WGS sequence"/>
</dbReference>
<organism evidence="7 8">
    <name type="scientific">Georgfuchsia toluolica</name>
    <dbReference type="NCBI Taxonomy" id="424218"/>
    <lineage>
        <taxon>Bacteria</taxon>
        <taxon>Pseudomonadati</taxon>
        <taxon>Pseudomonadota</taxon>
        <taxon>Betaproteobacteria</taxon>
        <taxon>Nitrosomonadales</taxon>
        <taxon>Sterolibacteriaceae</taxon>
        <taxon>Georgfuchsia</taxon>
    </lineage>
</organism>
<dbReference type="NCBIfam" id="TIGR01901">
    <property type="entry name" value="adhes_NPXG"/>
    <property type="match status" value="1"/>
</dbReference>
<evidence type="ECO:0000256" key="2">
    <source>
        <dbReference type="ARBA" id="ARBA00022525"/>
    </source>
</evidence>
<sequence>MAKRTTHLRTRNRLLVTAVSTCFAVSAHALPTAPTVVNGSASFAQAGNVLNVTNSNGAIINWNTFSIGANETTRFIQPSVSSSVLNRVLASDPSVILGTLTSNGRVFLINPNGILVGQGARVDVAGFVASTLDISDANFLANKLQFDATPHAGGVVNQGSITTPSGGSVYLVAPNISNEGIITTPQGETVLAAGQTITLLDTATPGVSVEITGAAGNATNLGQIVADAGRIGIAGVLVKNSGTLNASSVVNEGGRIFLKASGNIDTTATSSIAADGTNGGNVVLVADDTGSFAGTISARGDVHGGLVETSGHRTLSVSGLKVDTRAADGSAGTWLLDPADVVIAYGAATGNSNFSPTGSTSTIYDGDINAALVNNNVIVATSGGSGGSGNITVNGYSDPGGAANFITSSSVSGQRMLTLNADGNIDIHSGASFSGRSTAPLALTLTAGGSITHAGSIYSYGAPVTLVANWDGSTLTPGVAATPNCAGSYCGISGSGSINTDGSSAGQAGGNISIRAAGDIDLSNVSVSAIGSSVYYSPIAGGAGGNVSIASTQGNLTTGSINVSGGRGGDGASGASSSSPNGGTGGVGGAGGSISLSASGTLTLQGNSLNASGGSGGTGGTSYWNGSYSGTGGTGGAGGNVGTLSLSGTSLTLAGITLNFQGGQGGSGGYDGTGYGATGAVGASSPIVLNMAGDIVLTGYNYAYGPQLELLAGKSIAFGNATTSYGYLYTYYGTPATLVANWDGNTTTPGVAATGNCAGGALCGIFGSGSLNTAGYYSGQSGGDVTLKAAGDINLTQISIYANGSSGSYATSLAGGAGGNVSIASTQGNLAAGYVNLYGGSGGSGAYGTAASPNGGTGGVGGAGGSISLSTPGTLTLTNSIYVNGGSGGAGSSGYDYWDSATSSYIYTGTGGNGGAGGNAGSFSYSGETSLALAGATLDFRGGAGGSGSTYGTASGTTGVDGSGSPVILATTGDVVITNSNTVYGSQIELLAGKGMTFGNATTSYGYLYSYGAPLTLMANWDGVSTAAPAVAATGNCTGSSLCGISGSGNIYTNDYYYYGYGQPGGDISIKAAGDIDLSQVSIYAYGNSGYYATSLTGGAGGNVSIASTQGDLTLGYIDAEGGYGGSGASGTSVSPNGGTGGVGGVGGNVNFSTPGTLTLTSSIYANGGSGGSGGGGYYYWDSATSSYIYTGTGGNGGAGGVGGSVNVTAPSIAGSYGIDVSGGSGSYASSGTGSATGGDGGNAGSINLAVTGTLVTGNLTASGGYGGSGASGTATSLNGGMGGTGGASGSISLTTPGTLTLTGSIYATGGSGGSGGSGYYYWDSTTSSYIYTGAGGNGGAGGNAGTFAYSGESSLALAGTDLNFQGGQGGSGGYGVSAYAADGALGSSSPIVLATSGDIILTNSNSAYGSQLSLLAGRSISFGDATTGYGYLYTNDAPATLIANWDGNKATPGVAATGNCVGGALCGISGSGDIYTNDYYYSESYSGYGQAGGNLSIQAAGDIDLSNIWIETYGNSGYYTPSLTGGAGGNVSIVSTQGNLTVGYIDASGGWGGSGVYGTAAAPNGGTGGTGGTGGSITLSTPGTLTLTGSIYAEGGGGGYGGDSYYYYDSTTSTYIYTGTGGDGGAGGVGGSVTVNAASIDTTAGYISAIGGSGGYGSTYGTAGGNAGMNGTGGSVSIGSTVGDIGISGISAGVVHVAATGNLSLNGMLSSDASGDAVVLATGGNFSDNSGWGGISAPNGRWLIYSADPMSDDVTGLAYDFKQYNALYNSTTVLGSGNGLLYSLNPNPVVTLDNPGVITKTYDGTVNAPAGFIPPNVTSVSLINGDSGTVILGTAVYNDAHVALANSLLVGFSLGAVTDSNGKPVYGYPTLFNTAVSAGITPAPLTSTAMIGGVTTKMYDGTVSATGATLSGTVDGAVAGDVLTLDASGLTLAYNSAHVASATSIGATGSVGFAIGSSSVGSQTTDYSFTAPAISPVAGGITVAPLTATAVIGGATTKVYDGTTAATGATLSGTVNGAVAGDVLTLDASGLTLAYNSAHVASATSISATGSLGLMIGSSSAGSQVTDYSFTGPVLGSVAGSITAKALTSTASIGGATTKVYDGTVAATGAMVSGSITGAVGGDTLALDASGLTLAYNSAHVANATSIGAAGSISLTISSSAGSQATDYSFTAPVISPVAGSITARGLTMSLTNTGVTKPYDGTTTASFTPAYSVSGLIGGDTAASFATTGMAYNDAHVAGASHVTASGLSLTGIASGLASPSLPSDYGLGGVTTLSSAAGSASITPAVLTVSGDWSTPTSWIGNLLPQNTDLLGVLIPGGTNVTFDGLGGPTSVPYLTSAGKFSMTGGVLTVAGTIDTVDYAQSGGALTAANVNINSAGAINQTGGSLTTPTLTTVSVGGTTLNSANAIGSIQASNSGSGDIALTNTGALSIAGISNSAGNINISNAGPMSMNESQVYTSTGTVTLAVLNGSSLTLDNGSLIEGNQGVFIGSSGVSLDHASTIQTGPVATANVEMVTSEGDITLASGSTINAGHDVILTLTGPNAQVVLNAVPGQLASAVRTESASSTHINFLSRTSGGIVIDGVPTATTVAGGCGFYAKGNPATPGNGLEIVYPGSNATDDSAAAPAAQVIDQYFAEVTQTTSSSESTEVTEKTGTTSEDDKKKKKDDSGNNEGKDNNEHHNGKTGQCT</sequence>
<feature type="domain" description="Filamentous haemagglutinin FhaB/tRNA nuclease CdiA-like TPS" evidence="6">
    <location>
        <begin position="27"/>
        <end position="138"/>
    </location>
</feature>
<dbReference type="Pfam" id="PF05860">
    <property type="entry name" value="TPS"/>
    <property type="match status" value="1"/>
</dbReference>
<dbReference type="SMART" id="SM00912">
    <property type="entry name" value="Haemagg_act"/>
    <property type="match status" value="1"/>
</dbReference>
<feature type="region of interest" description="Disordered" evidence="4">
    <location>
        <begin position="2641"/>
        <end position="2691"/>
    </location>
</feature>
<dbReference type="InterPro" id="IPR011050">
    <property type="entry name" value="Pectin_lyase_fold/virulence"/>
</dbReference>
<comment type="caution">
    <text evidence="7">The sequence shown here is derived from an EMBL/GenBank/DDBJ whole genome shotgun (WGS) entry which is preliminary data.</text>
</comment>
<dbReference type="Gene3D" id="2.160.20.10">
    <property type="entry name" value="Single-stranded right-handed beta-helix, Pectin lyase-like"/>
    <property type="match status" value="1"/>
</dbReference>